<proteinExistence type="predicted"/>
<reference evidence="2 3" key="1">
    <citation type="submission" date="2017-06" db="EMBL/GenBank/DDBJ databases">
        <title>Ant-infecting Ophiocordyceps genomes reveal a high diversity of potential behavioral manipulation genes and a possible major role for enterotoxins.</title>
        <authorList>
            <person name="De Bekker C."/>
            <person name="Evans H.C."/>
            <person name="Brachmann A."/>
            <person name="Hughes D.P."/>
        </authorList>
    </citation>
    <scope>NUCLEOTIDE SEQUENCE [LARGE SCALE GENOMIC DNA]</scope>
    <source>
        <strain evidence="2 3">1348a</strain>
    </source>
</reference>
<feature type="region of interest" description="Disordered" evidence="1">
    <location>
        <begin position="210"/>
        <end position="280"/>
    </location>
</feature>
<evidence type="ECO:0000313" key="2">
    <source>
        <dbReference type="EMBL" id="PHH82229.1"/>
    </source>
</evidence>
<evidence type="ECO:0000313" key="3">
    <source>
        <dbReference type="Proteomes" id="UP000224854"/>
    </source>
</evidence>
<feature type="compositionally biased region" description="Polar residues" evidence="1">
    <location>
        <begin position="217"/>
        <end position="233"/>
    </location>
</feature>
<accession>A0A2C5Y2W4</accession>
<comment type="caution">
    <text evidence="2">The sequence shown here is derived from an EMBL/GenBank/DDBJ whole genome shotgun (WGS) entry which is preliminary data.</text>
</comment>
<gene>
    <name evidence="2" type="ORF">CDD82_6648</name>
</gene>
<protein>
    <submittedName>
        <fullName evidence="2">Uncharacterized protein</fullName>
    </submittedName>
</protein>
<sequence length="368" mass="40160">MGLSQTSQGRAQEQQVSLVALDQLKRLGHHGQGVGHLPSRTHLALLQHTMRTRPPREKAATDATLHHTVPTTHVGTRRQGDMDMEWIDNAIRDINQRSLELQDEYASTRITTITGSDRLMSRCRAWTMQEARHSETNTLAGKQRLETPRCSVPRPSLPRPAVMARDISTSPLASAWPKSRLMGVQSAAASDTTLVRQLATVDQRTRAMAAKPPAALVSTTASTSPKFTSTPQADSHGLVRDESLDRMGMLADATPKPPTDGHVDQEDEGPKVPGAYPSELGVQDGTMDIRAVRDAAESGGRLLTLMSSQELSQTAHKLLRLYLATVMPVLDSRSEYWMRNARHESTLKDGLAVVLTLPAALLGAVMLV</sequence>
<organism evidence="2 3">
    <name type="scientific">Ophiocordyceps australis</name>
    <dbReference type="NCBI Taxonomy" id="1399860"/>
    <lineage>
        <taxon>Eukaryota</taxon>
        <taxon>Fungi</taxon>
        <taxon>Dikarya</taxon>
        <taxon>Ascomycota</taxon>
        <taxon>Pezizomycotina</taxon>
        <taxon>Sordariomycetes</taxon>
        <taxon>Hypocreomycetidae</taxon>
        <taxon>Hypocreales</taxon>
        <taxon>Ophiocordycipitaceae</taxon>
        <taxon>Ophiocordyceps</taxon>
    </lineage>
</organism>
<name>A0A2C5Y2W4_9HYPO</name>
<feature type="region of interest" description="Disordered" evidence="1">
    <location>
        <begin position="134"/>
        <end position="159"/>
    </location>
</feature>
<evidence type="ECO:0000256" key="1">
    <source>
        <dbReference type="SAM" id="MobiDB-lite"/>
    </source>
</evidence>
<dbReference type="AlphaFoldDB" id="A0A2C5Y2W4"/>
<dbReference type="EMBL" id="NJEU01000070">
    <property type="protein sequence ID" value="PHH82229.1"/>
    <property type="molecule type" value="Genomic_DNA"/>
</dbReference>
<feature type="compositionally biased region" description="Basic and acidic residues" evidence="1">
    <location>
        <begin position="259"/>
        <end position="270"/>
    </location>
</feature>
<dbReference type="Proteomes" id="UP000224854">
    <property type="component" value="Unassembled WGS sequence"/>
</dbReference>
<keyword evidence="3" id="KW-1185">Reference proteome</keyword>